<dbReference type="RefSeq" id="WP_347287708.1">
    <property type="nucleotide sequence ID" value="NZ_JAUZQE010000060.1"/>
</dbReference>
<keyword evidence="4" id="KW-1185">Reference proteome</keyword>
<dbReference type="EMBL" id="JAUZQE010000060">
    <property type="protein sequence ID" value="MDR4127170.1"/>
    <property type="molecule type" value="Genomic_DNA"/>
</dbReference>
<evidence type="ECO:0000313" key="3">
    <source>
        <dbReference type="EMBL" id="MDR4127170.1"/>
    </source>
</evidence>
<sequence>MTSTPWEAYLTPADRQILERGRWAQDMNPGTRPAIVSIDVQNYMVGRRGEADGDFPYSCGPVGWEAVDAAKPLLAAARRKGVPIVYTRFALDPAGGEGGTFARKVGMGKGENAFVEGTFGSQFVEEIGPQPGDLVITKKKMSAFFGTPLQAYLTDRGIDTVILIGGSTSNCVRATAVDAAQMNYRVLIPAEAVFDRLPLSHAVSLFDMQRSCANVAPTARIVEYLEGLPAAV</sequence>
<dbReference type="Pfam" id="PF00857">
    <property type="entry name" value="Isochorismatase"/>
    <property type="match status" value="1"/>
</dbReference>
<reference evidence="3 4" key="1">
    <citation type="submission" date="2023-08" db="EMBL/GenBank/DDBJ databases">
        <title>Alcaligenaceae gen. nov., a novel taxon isolated from the sludge of Yixing Pesticide Factory.</title>
        <authorList>
            <person name="Ruan L."/>
        </authorList>
    </citation>
    <scope>NUCLEOTIDE SEQUENCE [LARGE SCALE GENOMIC DNA]</scope>
    <source>
        <strain evidence="3 4">LG-2</strain>
    </source>
</reference>
<evidence type="ECO:0000259" key="2">
    <source>
        <dbReference type="Pfam" id="PF00857"/>
    </source>
</evidence>
<proteinExistence type="predicted"/>
<dbReference type="InterPro" id="IPR000868">
    <property type="entry name" value="Isochorismatase-like_dom"/>
</dbReference>
<protein>
    <submittedName>
        <fullName evidence="3">Isochorismatase family protein</fullName>
    </submittedName>
</protein>
<accession>A0ABU1D9X9</accession>
<dbReference type="InterPro" id="IPR036380">
    <property type="entry name" value="Isochorismatase-like_sf"/>
</dbReference>
<dbReference type="InterPro" id="IPR050272">
    <property type="entry name" value="Isochorismatase-like_hydrls"/>
</dbReference>
<dbReference type="SUPFAM" id="SSF52499">
    <property type="entry name" value="Isochorismatase-like hydrolases"/>
    <property type="match status" value="1"/>
</dbReference>
<evidence type="ECO:0000313" key="4">
    <source>
        <dbReference type="Proteomes" id="UP001232156"/>
    </source>
</evidence>
<evidence type="ECO:0000256" key="1">
    <source>
        <dbReference type="ARBA" id="ARBA00022801"/>
    </source>
</evidence>
<feature type="domain" description="Isochorismatase-like" evidence="2">
    <location>
        <begin position="34"/>
        <end position="219"/>
    </location>
</feature>
<comment type="caution">
    <text evidence="3">The sequence shown here is derived from an EMBL/GenBank/DDBJ whole genome shotgun (WGS) entry which is preliminary data.</text>
</comment>
<name>A0ABU1D9X9_9BURK</name>
<gene>
    <name evidence="3" type="ORF">Q8947_14420</name>
</gene>
<organism evidence="3 4">
    <name type="scientific">Yanghanlia caeni</name>
    <dbReference type="NCBI Taxonomy" id="3064283"/>
    <lineage>
        <taxon>Bacteria</taxon>
        <taxon>Pseudomonadati</taxon>
        <taxon>Pseudomonadota</taxon>
        <taxon>Betaproteobacteria</taxon>
        <taxon>Burkholderiales</taxon>
        <taxon>Alcaligenaceae</taxon>
        <taxon>Yanghanlia</taxon>
    </lineage>
</organism>
<dbReference type="Gene3D" id="3.40.50.850">
    <property type="entry name" value="Isochorismatase-like"/>
    <property type="match status" value="1"/>
</dbReference>
<keyword evidence="1" id="KW-0378">Hydrolase</keyword>
<dbReference type="Proteomes" id="UP001232156">
    <property type="component" value="Unassembled WGS sequence"/>
</dbReference>
<dbReference type="PANTHER" id="PTHR43540">
    <property type="entry name" value="PEROXYUREIDOACRYLATE/UREIDOACRYLATE AMIDOHYDROLASE-RELATED"/>
    <property type="match status" value="1"/>
</dbReference>
<dbReference type="PANTHER" id="PTHR43540:SF1">
    <property type="entry name" value="ISOCHORISMATASE HYDROLASE"/>
    <property type="match status" value="1"/>
</dbReference>